<evidence type="ECO:0000313" key="4">
    <source>
        <dbReference type="Proteomes" id="UP000232722"/>
    </source>
</evidence>
<dbReference type="EMBL" id="LLXJ01000512">
    <property type="protein sequence ID" value="PKC08827.1"/>
    <property type="molecule type" value="Genomic_DNA"/>
</dbReference>
<dbReference type="VEuPathDB" id="FungiDB:RhiirFUN_010632"/>
<dbReference type="Proteomes" id="UP000232688">
    <property type="component" value="Unassembled WGS sequence"/>
</dbReference>
<organism evidence="2 3">
    <name type="scientific">Rhizophagus irregularis</name>
    <dbReference type="NCBI Taxonomy" id="588596"/>
    <lineage>
        <taxon>Eukaryota</taxon>
        <taxon>Fungi</taxon>
        <taxon>Fungi incertae sedis</taxon>
        <taxon>Mucoromycota</taxon>
        <taxon>Glomeromycotina</taxon>
        <taxon>Glomeromycetes</taxon>
        <taxon>Glomerales</taxon>
        <taxon>Glomeraceae</taxon>
        <taxon>Rhizophagus</taxon>
    </lineage>
</organism>
<evidence type="ECO:0000313" key="2">
    <source>
        <dbReference type="EMBL" id="PKC57769.1"/>
    </source>
</evidence>
<dbReference type="VEuPathDB" id="FungiDB:RhiirA1_401150"/>
<dbReference type="VEuPathDB" id="FungiDB:FUN_006694"/>
<dbReference type="Proteomes" id="UP000232722">
    <property type="component" value="Unassembled WGS sequence"/>
</dbReference>
<evidence type="ECO:0000313" key="3">
    <source>
        <dbReference type="Proteomes" id="UP000232688"/>
    </source>
</evidence>
<name>A0A2N0R389_9GLOM</name>
<accession>A0A2N0R389</accession>
<reference evidence="1 4" key="2">
    <citation type="submission" date="2017-09" db="EMBL/GenBank/DDBJ databases">
        <title>Extensive intraspecific genome diversity in a model arbuscular mycorrhizal fungus.</title>
        <authorList>
            <person name="Chen E.C."/>
            <person name="Morin E."/>
            <person name="Beaudet D."/>
            <person name="Noel J."/>
            <person name="Ndikumana S."/>
            <person name="Charron P."/>
            <person name="St-Onge C."/>
            <person name="Giorgi J."/>
            <person name="Grigoriev I.V."/>
            <person name="Roux C."/>
            <person name="Martin F.M."/>
            <person name="Corradi N."/>
        </authorList>
    </citation>
    <scope>NUCLEOTIDE SEQUENCE [LARGE SCALE GENOMIC DNA]</scope>
    <source>
        <strain evidence="1 4">A5</strain>
    </source>
</reference>
<evidence type="ECO:0000313" key="1">
    <source>
        <dbReference type="EMBL" id="PKC08827.1"/>
    </source>
</evidence>
<sequence>MILSKEKELLGPGWTKETTVSTYADGAKSMSTAMRFLMALTLRYQHQLLILSNLLNSRKMISKHESNEDMDEKNPYQPQDEKGAISSTSLLQINGLCYTFTTLLIQSLEFNSAEPMIERLEFERTELIVDNVDLEEIFEKYRSECENNLSGRMDRSWEIVCSESRDFRFTEIIIILYKELRIKIIC</sequence>
<gene>
    <name evidence="2" type="ORF">RhiirA1_401150</name>
    <name evidence="1" type="ORF">RhiirA5_375956</name>
</gene>
<comment type="caution">
    <text evidence="2">The sequence shown here is derived from an EMBL/GenBank/DDBJ whole genome shotgun (WGS) entry which is preliminary data.</text>
</comment>
<reference evidence="2 3" key="4">
    <citation type="submission" date="2017-10" db="EMBL/GenBank/DDBJ databases">
        <title>Genome analyses suggest a sexual origin of heterokaryosis in a supposedly ancient asexual fungus.</title>
        <authorList>
            <person name="Corradi N."/>
            <person name="Sedzielewska K."/>
            <person name="Noel J."/>
            <person name="Charron P."/>
            <person name="Farinelli L."/>
            <person name="Marton T."/>
            <person name="Kruger M."/>
            <person name="Pelin A."/>
            <person name="Brachmann A."/>
            <person name="Corradi N."/>
        </authorList>
    </citation>
    <scope>NUCLEOTIDE SEQUENCE [LARGE SCALE GENOMIC DNA]</scope>
    <source>
        <strain evidence="2 3">A1</strain>
    </source>
</reference>
<dbReference type="AlphaFoldDB" id="A0A2N0R389"/>
<protein>
    <submittedName>
        <fullName evidence="2">Uncharacterized protein</fullName>
    </submittedName>
</protein>
<dbReference type="EMBL" id="LLXH01001725">
    <property type="protein sequence ID" value="PKC57769.1"/>
    <property type="molecule type" value="Genomic_DNA"/>
</dbReference>
<proteinExistence type="predicted"/>
<reference evidence="2 3" key="3">
    <citation type="submission" date="2017-10" db="EMBL/GenBank/DDBJ databases">
        <title>Extensive intraspecific genome diversity in a model arbuscular mycorrhizal fungus.</title>
        <authorList>
            <person name="Chen E.C.H."/>
            <person name="Morin E."/>
            <person name="Baudet D."/>
            <person name="Noel J."/>
            <person name="Ndikumana S."/>
            <person name="Charron P."/>
            <person name="St-Onge C."/>
            <person name="Giorgi J."/>
            <person name="Grigoriev I.V."/>
            <person name="Roux C."/>
            <person name="Martin F.M."/>
            <person name="Corradi N."/>
        </authorList>
    </citation>
    <scope>NUCLEOTIDE SEQUENCE [LARGE SCALE GENOMIC DNA]</scope>
    <source>
        <strain evidence="2 3">A1</strain>
    </source>
</reference>
<reference evidence="1 4" key="1">
    <citation type="submission" date="2016-04" db="EMBL/GenBank/DDBJ databases">
        <title>Genome analyses suggest a sexual origin of heterokaryosis in a supposedly ancient asexual fungus.</title>
        <authorList>
            <person name="Ropars J."/>
            <person name="Sedzielewska K."/>
            <person name="Noel J."/>
            <person name="Charron P."/>
            <person name="Farinelli L."/>
            <person name="Marton T."/>
            <person name="Kruger M."/>
            <person name="Pelin A."/>
            <person name="Brachmann A."/>
            <person name="Corradi N."/>
        </authorList>
    </citation>
    <scope>NUCLEOTIDE SEQUENCE [LARGE SCALE GENOMIC DNA]</scope>
    <source>
        <strain evidence="1 4">A5</strain>
    </source>
</reference>